<accession>A0A0J9S469</accession>
<dbReference type="InterPro" id="IPR022139">
    <property type="entry name" value="Fam-L/Fam-M-like_plasmodium"/>
</dbReference>
<feature type="transmembrane region" description="Helical" evidence="1">
    <location>
        <begin position="251"/>
        <end position="274"/>
    </location>
</feature>
<keyword evidence="1" id="KW-1133">Transmembrane helix</keyword>
<sequence>MFIKFSQNICEKVIAIKEKIESYVSLYNFILNLDFGCDFLLVFHKNLIRQSSFDYNYGRTIEDKNKRGSSLNIRFERYLAEYEGEAEIDKTALYINSPYYFENKGTSNYDDNVSIYGNIKNRDSIKLNLYKTGYKHRYAKKKGLSKLDCYYEKKVFDKIDYIYDLAKKMRNDKKSFKKKIYNKFAIPLFVFALLPLLGIIFPILFEGKFGERLIPWTRHKCPTYPTSRKDGNCGLCPKGYYHLFTGKYSFSISYCFNAIISCILIFMVITVIFYTPIKVIKYEALKAGKGKMNRKEYITFCKELLKNK</sequence>
<name>A0A0J9S469_PLAVI</name>
<dbReference type="Pfam" id="PF12420">
    <property type="entry name" value="DUF3671"/>
    <property type="match status" value="1"/>
</dbReference>
<dbReference type="AlphaFoldDB" id="A0A0J9S469"/>
<dbReference type="OrthoDB" id="10536149at2759"/>
<dbReference type="Proteomes" id="UP000053562">
    <property type="component" value="Unassembled WGS sequence"/>
</dbReference>
<evidence type="ECO:0000313" key="2">
    <source>
        <dbReference type="EMBL" id="KMZ76817.1"/>
    </source>
</evidence>
<keyword evidence="1" id="KW-0472">Membrane</keyword>
<evidence type="ECO:0000313" key="3">
    <source>
        <dbReference type="Proteomes" id="UP000053562"/>
    </source>
</evidence>
<keyword evidence="1" id="KW-0812">Transmembrane</keyword>
<gene>
    <name evidence="2" type="ORF">PVIIG_05693</name>
</gene>
<reference evidence="2 3" key="1">
    <citation type="submission" date="2011-08" db="EMBL/GenBank/DDBJ databases">
        <title>The Genome Sequence of Plasmodium vivax India VII.</title>
        <authorList>
            <consortium name="The Broad Institute Genome Sequencing Platform"/>
            <consortium name="The Broad Institute Genome Sequencing Center for Infectious Disease"/>
            <person name="Neafsey D."/>
            <person name="Carlton J."/>
            <person name="Barnwell J."/>
            <person name="Collins W."/>
            <person name="Escalante A."/>
            <person name="Mullikin J."/>
            <person name="Saul A."/>
            <person name="Guigo R."/>
            <person name="Camara F."/>
            <person name="Young S.K."/>
            <person name="Zeng Q."/>
            <person name="Gargeya S."/>
            <person name="Fitzgerald M."/>
            <person name="Haas B."/>
            <person name="Abouelleil A."/>
            <person name="Alvarado L."/>
            <person name="Arachchi H.M."/>
            <person name="Berlin A."/>
            <person name="Brown A."/>
            <person name="Chapman S.B."/>
            <person name="Chen Z."/>
            <person name="Dunbar C."/>
            <person name="Freedman E."/>
            <person name="Gearin G."/>
            <person name="Gellesch M."/>
            <person name="Goldberg J."/>
            <person name="Griggs A."/>
            <person name="Gujja S."/>
            <person name="Heiman D."/>
            <person name="Howarth C."/>
            <person name="Larson L."/>
            <person name="Lui A."/>
            <person name="MacDonald P.J.P."/>
            <person name="Montmayeur A."/>
            <person name="Murphy C."/>
            <person name="Neiman D."/>
            <person name="Pearson M."/>
            <person name="Priest M."/>
            <person name="Roberts A."/>
            <person name="Saif S."/>
            <person name="Shea T."/>
            <person name="Shenoy N."/>
            <person name="Sisk P."/>
            <person name="Stolte C."/>
            <person name="Sykes S."/>
            <person name="Wortman J."/>
            <person name="Nusbaum C."/>
            <person name="Birren B."/>
        </authorList>
    </citation>
    <scope>NUCLEOTIDE SEQUENCE [LARGE SCALE GENOMIC DNA]</scope>
    <source>
        <strain evidence="2 3">India VII</strain>
    </source>
</reference>
<protein>
    <submittedName>
        <fullName evidence="2">Uncharacterized protein</fullName>
    </submittedName>
</protein>
<proteinExistence type="predicted"/>
<evidence type="ECO:0000256" key="1">
    <source>
        <dbReference type="SAM" id="Phobius"/>
    </source>
</evidence>
<dbReference type="EMBL" id="KQ234601">
    <property type="protein sequence ID" value="KMZ76817.1"/>
    <property type="molecule type" value="Genomic_DNA"/>
</dbReference>
<feature type="transmembrane region" description="Helical" evidence="1">
    <location>
        <begin position="184"/>
        <end position="205"/>
    </location>
</feature>
<organism evidence="2 3">
    <name type="scientific">Plasmodium vivax India VII</name>
    <dbReference type="NCBI Taxonomy" id="1077284"/>
    <lineage>
        <taxon>Eukaryota</taxon>
        <taxon>Sar</taxon>
        <taxon>Alveolata</taxon>
        <taxon>Apicomplexa</taxon>
        <taxon>Aconoidasida</taxon>
        <taxon>Haemosporida</taxon>
        <taxon>Plasmodiidae</taxon>
        <taxon>Plasmodium</taxon>
        <taxon>Plasmodium (Plasmodium)</taxon>
    </lineage>
</organism>